<protein>
    <submittedName>
        <fullName evidence="2">Uncharacterized protein</fullName>
    </submittedName>
</protein>
<evidence type="ECO:0000256" key="1">
    <source>
        <dbReference type="SAM" id="MobiDB-lite"/>
    </source>
</evidence>
<reference evidence="2 3" key="1">
    <citation type="journal article" date="2021" name="BMC Genomics">
        <title>Datura genome reveals duplications of psychoactive alkaloid biosynthetic genes and high mutation rate following tissue culture.</title>
        <authorList>
            <person name="Rajewski A."/>
            <person name="Carter-House D."/>
            <person name="Stajich J."/>
            <person name="Litt A."/>
        </authorList>
    </citation>
    <scope>NUCLEOTIDE SEQUENCE [LARGE SCALE GENOMIC DNA]</scope>
    <source>
        <strain evidence="2">AR-01</strain>
    </source>
</reference>
<name>A0ABS8TKS6_DATST</name>
<dbReference type="EMBL" id="JACEIK010001783">
    <property type="protein sequence ID" value="MCD7472137.1"/>
    <property type="molecule type" value="Genomic_DNA"/>
</dbReference>
<keyword evidence="3" id="KW-1185">Reference proteome</keyword>
<dbReference type="Proteomes" id="UP000823775">
    <property type="component" value="Unassembled WGS sequence"/>
</dbReference>
<feature type="region of interest" description="Disordered" evidence="1">
    <location>
        <begin position="76"/>
        <end position="100"/>
    </location>
</feature>
<sequence length="100" mass="11063">MVGAGSPPKLVVWLMAGFEREEEERVDVGLREKKQCGEEKYGLGSVVSPEMVEAGLSVVSSVVVVGWCSNREKEGKEVRSGDSFGEEEQRHRCTADFTRE</sequence>
<comment type="caution">
    <text evidence="2">The sequence shown here is derived from an EMBL/GenBank/DDBJ whole genome shotgun (WGS) entry which is preliminary data.</text>
</comment>
<feature type="compositionally biased region" description="Basic and acidic residues" evidence="1">
    <location>
        <begin position="87"/>
        <end position="100"/>
    </location>
</feature>
<proteinExistence type="predicted"/>
<accession>A0ABS8TKS6</accession>
<evidence type="ECO:0000313" key="3">
    <source>
        <dbReference type="Proteomes" id="UP000823775"/>
    </source>
</evidence>
<organism evidence="2 3">
    <name type="scientific">Datura stramonium</name>
    <name type="common">Jimsonweed</name>
    <name type="synonym">Common thornapple</name>
    <dbReference type="NCBI Taxonomy" id="4076"/>
    <lineage>
        <taxon>Eukaryota</taxon>
        <taxon>Viridiplantae</taxon>
        <taxon>Streptophyta</taxon>
        <taxon>Embryophyta</taxon>
        <taxon>Tracheophyta</taxon>
        <taxon>Spermatophyta</taxon>
        <taxon>Magnoliopsida</taxon>
        <taxon>eudicotyledons</taxon>
        <taxon>Gunneridae</taxon>
        <taxon>Pentapetalae</taxon>
        <taxon>asterids</taxon>
        <taxon>lamiids</taxon>
        <taxon>Solanales</taxon>
        <taxon>Solanaceae</taxon>
        <taxon>Solanoideae</taxon>
        <taxon>Datureae</taxon>
        <taxon>Datura</taxon>
    </lineage>
</organism>
<evidence type="ECO:0000313" key="2">
    <source>
        <dbReference type="EMBL" id="MCD7472137.1"/>
    </source>
</evidence>
<gene>
    <name evidence="2" type="ORF">HAX54_013132</name>
</gene>